<dbReference type="GO" id="GO:0005634">
    <property type="term" value="C:nucleus"/>
    <property type="evidence" value="ECO:0007669"/>
    <property type="project" value="UniProtKB-SubCell"/>
</dbReference>
<dbReference type="Gene3D" id="4.10.240.10">
    <property type="entry name" value="Zn(2)-C6 fungal-type DNA-binding domain"/>
    <property type="match status" value="1"/>
</dbReference>
<dbReference type="EMBL" id="CABFOC020000013">
    <property type="protein sequence ID" value="CAH0045856.1"/>
    <property type="molecule type" value="Genomic_DNA"/>
</dbReference>
<evidence type="ECO:0000259" key="4">
    <source>
        <dbReference type="PROSITE" id="PS50048"/>
    </source>
</evidence>
<feature type="non-terminal residue" evidence="5">
    <location>
        <position position="1"/>
    </location>
</feature>
<evidence type="ECO:0000256" key="1">
    <source>
        <dbReference type="ARBA" id="ARBA00004123"/>
    </source>
</evidence>
<evidence type="ECO:0000313" key="5">
    <source>
        <dbReference type="EMBL" id="CAH0045856.1"/>
    </source>
</evidence>
<dbReference type="InterPro" id="IPR001138">
    <property type="entry name" value="Zn2Cys6_DnaBD"/>
</dbReference>
<organism evidence="5 6">
    <name type="scientific">Clonostachys solani</name>
    <dbReference type="NCBI Taxonomy" id="160281"/>
    <lineage>
        <taxon>Eukaryota</taxon>
        <taxon>Fungi</taxon>
        <taxon>Dikarya</taxon>
        <taxon>Ascomycota</taxon>
        <taxon>Pezizomycotina</taxon>
        <taxon>Sordariomycetes</taxon>
        <taxon>Hypocreomycetidae</taxon>
        <taxon>Hypocreales</taxon>
        <taxon>Bionectriaceae</taxon>
        <taxon>Clonostachys</taxon>
    </lineage>
</organism>
<dbReference type="SUPFAM" id="SSF57701">
    <property type="entry name" value="Zn2/Cys6 DNA-binding domain"/>
    <property type="match status" value="1"/>
</dbReference>
<dbReference type="Pfam" id="PF11951">
    <property type="entry name" value="Fungal_trans_2"/>
    <property type="match status" value="1"/>
</dbReference>
<feature type="region of interest" description="Disordered" evidence="3">
    <location>
        <begin position="44"/>
        <end position="73"/>
    </location>
</feature>
<dbReference type="Proteomes" id="UP000775872">
    <property type="component" value="Unassembled WGS sequence"/>
</dbReference>
<name>A0A9N9WBT8_9HYPO</name>
<accession>A0A9N9WBT8</accession>
<keyword evidence="6" id="KW-1185">Reference proteome</keyword>
<proteinExistence type="predicted"/>
<evidence type="ECO:0000313" key="6">
    <source>
        <dbReference type="Proteomes" id="UP000775872"/>
    </source>
</evidence>
<dbReference type="PANTHER" id="PTHR37534">
    <property type="entry name" value="TRANSCRIPTIONAL ACTIVATOR PROTEIN UGA3"/>
    <property type="match status" value="1"/>
</dbReference>
<dbReference type="PROSITE" id="PS00463">
    <property type="entry name" value="ZN2_CY6_FUNGAL_1"/>
    <property type="match status" value="1"/>
</dbReference>
<sequence length="483" mass="53636">TRTGCLTCRSRKKKCDEVRPRCAGCRRNVLDCTWPAYVAWNGGSQTDAMQPRPGDDDRIDNQARVQASPGPGQYPSIYTGDDRACALTPHSVLLLGHFARETVSFFAMTPLKNNPLLTLLMPLGYMDDLLMHGLLALGGAHLAHKNPTNIVLADSTRLHYANLIRGLRTEIARLDDNDLECKERLLSVLVVTCLYEIVSGNTQGAMFKHLHASRGLILSLLDDGSTKSTSSIINCERLSFSIELYRYLVFSNTLTPYGSPSERSLPLDPFLANIEKPQMTVPLSLEPIFAGTCGLFRLVPLISVIASQRLNEESRGLDSPSLNLIRISDDLYNRIQSWRLDPRYQEGDGDRREQISRVAEMIRLGLYIYLKSALAGSVISDAADLCAIQGHISQLYSYAHVVLASPYTAILLWPVVIAGSCTLIPDEQKVLLREIYSMKYGMKHMAIVGDVLQLLWDDPDPRAYGPYGLHFIMQKHGLCVGLA</sequence>
<dbReference type="PANTHER" id="PTHR37534:SF46">
    <property type="entry name" value="ZN(II)2CYS6 TRANSCRIPTION FACTOR (EUROFUNG)"/>
    <property type="match status" value="1"/>
</dbReference>
<dbReference type="GO" id="GO:0008270">
    <property type="term" value="F:zinc ion binding"/>
    <property type="evidence" value="ECO:0007669"/>
    <property type="project" value="InterPro"/>
</dbReference>
<dbReference type="GO" id="GO:0000981">
    <property type="term" value="F:DNA-binding transcription factor activity, RNA polymerase II-specific"/>
    <property type="evidence" value="ECO:0007669"/>
    <property type="project" value="InterPro"/>
</dbReference>
<reference evidence="6" key="1">
    <citation type="submission" date="2019-06" db="EMBL/GenBank/DDBJ databases">
        <authorList>
            <person name="Broberg M."/>
        </authorList>
    </citation>
    <scope>NUCLEOTIDE SEQUENCE [LARGE SCALE GENOMIC DNA]</scope>
</reference>
<evidence type="ECO:0000256" key="2">
    <source>
        <dbReference type="ARBA" id="ARBA00023242"/>
    </source>
</evidence>
<evidence type="ECO:0000256" key="3">
    <source>
        <dbReference type="SAM" id="MobiDB-lite"/>
    </source>
</evidence>
<dbReference type="PROSITE" id="PS50048">
    <property type="entry name" value="ZN2_CY6_FUNGAL_2"/>
    <property type="match status" value="1"/>
</dbReference>
<dbReference type="SMART" id="SM00066">
    <property type="entry name" value="GAL4"/>
    <property type="match status" value="1"/>
</dbReference>
<keyword evidence="2" id="KW-0539">Nucleus</keyword>
<gene>
    <name evidence="5" type="ORF">CSOL1703_00012487</name>
</gene>
<comment type="subcellular location">
    <subcellularLocation>
        <location evidence="1">Nucleus</location>
    </subcellularLocation>
</comment>
<comment type="caution">
    <text evidence="5">The sequence shown here is derived from an EMBL/GenBank/DDBJ whole genome shotgun (WGS) entry which is preliminary data.</text>
</comment>
<dbReference type="AlphaFoldDB" id="A0A9N9WBT8"/>
<dbReference type="InterPro" id="IPR021858">
    <property type="entry name" value="Fun_TF"/>
</dbReference>
<dbReference type="InterPro" id="IPR036864">
    <property type="entry name" value="Zn2-C6_fun-type_DNA-bd_sf"/>
</dbReference>
<reference evidence="5 6" key="2">
    <citation type="submission" date="2021-10" db="EMBL/GenBank/DDBJ databases">
        <authorList>
            <person name="Piombo E."/>
        </authorList>
    </citation>
    <scope>NUCLEOTIDE SEQUENCE [LARGE SCALE GENOMIC DNA]</scope>
</reference>
<dbReference type="CDD" id="cd00067">
    <property type="entry name" value="GAL4"/>
    <property type="match status" value="1"/>
</dbReference>
<protein>
    <recommendedName>
        <fullName evidence="4">Zn(2)-C6 fungal-type domain-containing protein</fullName>
    </recommendedName>
</protein>
<feature type="domain" description="Zn(2)-C6 fungal-type" evidence="4">
    <location>
        <begin position="4"/>
        <end position="34"/>
    </location>
</feature>
<dbReference type="Pfam" id="PF00172">
    <property type="entry name" value="Zn_clus"/>
    <property type="match status" value="1"/>
</dbReference>
<dbReference type="OrthoDB" id="187139at2759"/>